<proteinExistence type="inferred from homology"/>
<dbReference type="InterPro" id="IPR000868">
    <property type="entry name" value="Isochorismatase-like_dom"/>
</dbReference>
<dbReference type="PANTHER" id="PTHR43540:SF6">
    <property type="entry name" value="ISOCHORISMATASE-LIKE DOMAIN-CONTAINING PROTEIN"/>
    <property type="match status" value="1"/>
</dbReference>
<dbReference type="CDD" id="cd00431">
    <property type="entry name" value="cysteine_hydrolases"/>
    <property type="match status" value="1"/>
</dbReference>
<evidence type="ECO:0000256" key="1">
    <source>
        <dbReference type="ARBA" id="ARBA00006336"/>
    </source>
</evidence>
<keyword evidence="5" id="KW-1185">Reference proteome</keyword>
<reference evidence="4 5" key="1">
    <citation type="submission" date="2016-10" db="EMBL/GenBank/DDBJ databases">
        <title>Paenibacillus species isolates.</title>
        <authorList>
            <person name="Beno S.M."/>
        </authorList>
    </citation>
    <scope>NUCLEOTIDE SEQUENCE [LARGE SCALE GENOMIC DNA]</scope>
    <source>
        <strain evidence="4 5">FSL H7-0744</strain>
    </source>
</reference>
<evidence type="ECO:0000256" key="2">
    <source>
        <dbReference type="ARBA" id="ARBA00022801"/>
    </source>
</evidence>
<feature type="domain" description="Isochorismatase-like" evidence="3">
    <location>
        <begin position="13"/>
        <end position="195"/>
    </location>
</feature>
<evidence type="ECO:0000259" key="3">
    <source>
        <dbReference type="Pfam" id="PF00857"/>
    </source>
</evidence>
<dbReference type="Proteomes" id="UP000187412">
    <property type="component" value="Unassembled WGS sequence"/>
</dbReference>
<dbReference type="PANTHER" id="PTHR43540">
    <property type="entry name" value="PEROXYUREIDOACRYLATE/UREIDOACRYLATE AMIDOHYDROLASE-RELATED"/>
    <property type="match status" value="1"/>
</dbReference>
<dbReference type="Gene3D" id="3.40.50.850">
    <property type="entry name" value="Isochorismatase-like"/>
    <property type="match status" value="1"/>
</dbReference>
<sequence length="212" mass="23150">MELTADLIMPDRTALVIVDVQNDYCHPDGALAAGGNDVAGVKAMMPRLHSLIDAARAHGVPVIFIQTFHEKATDSPVWASRSGRGSLGVCRKGSWGAGFYEVAPLPEEIVVNKHRYSAFINTRLDSVLRSLRIETLIMTGVSTNVCVESTARDGFMLDYHIVLAEDACASYSRAAHEMTLENMKGYFGVVASAAEVEENWNIWHQSALQNAL</sequence>
<dbReference type="InterPro" id="IPR050272">
    <property type="entry name" value="Isochorismatase-like_hydrls"/>
</dbReference>
<accession>A0ABX3HF07</accession>
<protein>
    <submittedName>
        <fullName evidence="4">Isochorismatase</fullName>
    </submittedName>
</protein>
<comment type="caution">
    <text evidence="4">The sequence shown here is derived from an EMBL/GenBank/DDBJ whole genome shotgun (WGS) entry which is preliminary data.</text>
</comment>
<organism evidence="4 5">
    <name type="scientific">Paenibacillus borealis</name>
    <dbReference type="NCBI Taxonomy" id="160799"/>
    <lineage>
        <taxon>Bacteria</taxon>
        <taxon>Bacillati</taxon>
        <taxon>Bacillota</taxon>
        <taxon>Bacilli</taxon>
        <taxon>Bacillales</taxon>
        <taxon>Paenibacillaceae</taxon>
        <taxon>Paenibacillus</taxon>
    </lineage>
</organism>
<dbReference type="Pfam" id="PF00857">
    <property type="entry name" value="Isochorismatase"/>
    <property type="match status" value="1"/>
</dbReference>
<dbReference type="InterPro" id="IPR016291">
    <property type="entry name" value="Isochorismatase"/>
</dbReference>
<dbReference type="RefSeq" id="WP_076110341.1">
    <property type="nucleotide sequence ID" value="NZ_MPTB01000010.1"/>
</dbReference>
<name>A0ABX3HF07_PAEBO</name>
<dbReference type="EMBL" id="MPTB01000010">
    <property type="protein sequence ID" value="OMD49099.1"/>
    <property type="molecule type" value="Genomic_DNA"/>
</dbReference>
<gene>
    <name evidence="4" type="ORF">BSK56_09720</name>
</gene>
<dbReference type="PRINTS" id="PR01398">
    <property type="entry name" value="ISCHRISMTASE"/>
</dbReference>
<dbReference type="SUPFAM" id="SSF52499">
    <property type="entry name" value="Isochorismatase-like hydrolases"/>
    <property type="match status" value="1"/>
</dbReference>
<keyword evidence="2" id="KW-0378">Hydrolase</keyword>
<evidence type="ECO:0000313" key="5">
    <source>
        <dbReference type="Proteomes" id="UP000187412"/>
    </source>
</evidence>
<comment type="similarity">
    <text evidence="1">Belongs to the isochorismatase family.</text>
</comment>
<dbReference type="InterPro" id="IPR036380">
    <property type="entry name" value="Isochorismatase-like_sf"/>
</dbReference>
<evidence type="ECO:0000313" key="4">
    <source>
        <dbReference type="EMBL" id="OMD49099.1"/>
    </source>
</evidence>